<feature type="region of interest" description="Disordered" evidence="3">
    <location>
        <begin position="176"/>
        <end position="217"/>
    </location>
</feature>
<dbReference type="InterPro" id="IPR036770">
    <property type="entry name" value="Ankyrin_rpt-contain_sf"/>
</dbReference>
<keyword evidence="1" id="KW-0040">ANK repeat</keyword>
<dbReference type="SMART" id="SM00248">
    <property type="entry name" value="ANK"/>
    <property type="match status" value="1"/>
</dbReference>
<sequence>MTEPLGVVASGIAVAQLGVATGGAVFKLRQLWGQVKDVPETISDLIERIDLIYPAVWDFEQQFSHAALPSVLWDNTTAVRSVAYCRKALQKLSNVVDDLSVKIASRRGFQRKLVAARVVLKKDELKKLEEQLKIALDVLGFAQEAYNRALLTAMPRMIRLNLRQSMQTYGPPMVQPVEAEVSSPNTRELDEQKPVHAKSSSREDDQKLVHSESQYSYRSKRRPVTPWKPLGSFGVLSIHTGPNELGAEVRPPWWLAGITNSFSLYMSTYRWAWDVQIRLYSERSEDEPVFDMAALGNLAGLQSLFDQRKASPFDRDEDGWTLLHYAAANCQVEITSFLLETGMDLTQIDRWGR</sequence>
<dbReference type="InterPro" id="IPR002110">
    <property type="entry name" value="Ankyrin_rpt"/>
</dbReference>
<dbReference type="GeneID" id="92074161"/>
<evidence type="ECO:0000256" key="3">
    <source>
        <dbReference type="SAM" id="MobiDB-lite"/>
    </source>
</evidence>
<name>A0ABR1QG06_9PEZI</name>
<evidence type="ECO:0000313" key="4">
    <source>
        <dbReference type="EMBL" id="KAK7955655.1"/>
    </source>
</evidence>
<feature type="repeat" description="ANK" evidence="1">
    <location>
        <begin position="318"/>
        <end position="350"/>
    </location>
</feature>
<evidence type="ECO:0000256" key="2">
    <source>
        <dbReference type="SAM" id="Coils"/>
    </source>
</evidence>
<protein>
    <submittedName>
        <fullName evidence="4">Uncharacterized protein</fullName>
    </submittedName>
</protein>
<evidence type="ECO:0000313" key="5">
    <source>
        <dbReference type="Proteomes" id="UP001391051"/>
    </source>
</evidence>
<organism evidence="4 5">
    <name type="scientific">Apiospora aurea</name>
    <dbReference type="NCBI Taxonomy" id="335848"/>
    <lineage>
        <taxon>Eukaryota</taxon>
        <taxon>Fungi</taxon>
        <taxon>Dikarya</taxon>
        <taxon>Ascomycota</taxon>
        <taxon>Pezizomycotina</taxon>
        <taxon>Sordariomycetes</taxon>
        <taxon>Xylariomycetidae</taxon>
        <taxon>Amphisphaeriales</taxon>
        <taxon>Apiosporaceae</taxon>
        <taxon>Apiospora</taxon>
    </lineage>
</organism>
<keyword evidence="5" id="KW-1185">Reference proteome</keyword>
<dbReference type="PROSITE" id="PS50297">
    <property type="entry name" value="ANK_REP_REGION"/>
    <property type="match status" value="1"/>
</dbReference>
<dbReference type="RefSeq" id="XP_066700961.1">
    <property type="nucleotide sequence ID" value="XM_066841099.1"/>
</dbReference>
<dbReference type="PROSITE" id="PS50088">
    <property type="entry name" value="ANK_REPEAT"/>
    <property type="match status" value="1"/>
</dbReference>
<keyword evidence="2" id="KW-0175">Coiled coil</keyword>
<dbReference type="Pfam" id="PF13637">
    <property type="entry name" value="Ank_4"/>
    <property type="match status" value="1"/>
</dbReference>
<feature type="coiled-coil region" evidence="2">
    <location>
        <begin position="118"/>
        <end position="145"/>
    </location>
</feature>
<proteinExistence type="predicted"/>
<dbReference type="SUPFAM" id="SSF48403">
    <property type="entry name" value="Ankyrin repeat"/>
    <property type="match status" value="1"/>
</dbReference>
<dbReference type="EMBL" id="JAQQWE010000004">
    <property type="protein sequence ID" value="KAK7955655.1"/>
    <property type="molecule type" value="Genomic_DNA"/>
</dbReference>
<comment type="caution">
    <text evidence="4">The sequence shown here is derived from an EMBL/GenBank/DDBJ whole genome shotgun (WGS) entry which is preliminary data.</text>
</comment>
<dbReference type="Gene3D" id="1.25.40.20">
    <property type="entry name" value="Ankyrin repeat-containing domain"/>
    <property type="match status" value="1"/>
</dbReference>
<evidence type="ECO:0000256" key="1">
    <source>
        <dbReference type="PROSITE-ProRule" id="PRU00023"/>
    </source>
</evidence>
<dbReference type="Proteomes" id="UP001391051">
    <property type="component" value="Unassembled WGS sequence"/>
</dbReference>
<feature type="compositionally biased region" description="Basic and acidic residues" evidence="3">
    <location>
        <begin position="187"/>
        <end position="210"/>
    </location>
</feature>
<reference evidence="4 5" key="1">
    <citation type="submission" date="2023-01" db="EMBL/GenBank/DDBJ databases">
        <title>Analysis of 21 Apiospora genomes using comparative genomics revels a genus with tremendous synthesis potential of carbohydrate active enzymes and secondary metabolites.</title>
        <authorList>
            <person name="Sorensen T."/>
        </authorList>
    </citation>
    <scope>NUCLEOTIDE SEQUENCE [LARGE SCALE GENOMIC DNA]</scope>
    <source>
        <strain evidence="4 5">CBS 24483</strain>
    </source>
</reference>
<accession>A0ABR1QG06</accession>
<gene>
    <name evidence="4" type="ORF">PG986_004877</name>
</gene>